<evidence type="ECO:0000313" key="3">
    <source>
        <dbReference type="EMBL" id="QBF84783.1"/>
    </source>
</evidence>
<evidence type="ECO:0000256" key="1">
    <source>
        <dbReference type="SAM" id="MobiDB-lite"/>
    </source>
</evidence>
<accession>A0A411PMN7</accession>
<keyword evidence="4" id="KW-1185">Reference proteome</keyword>
<reference evidence="3 4" key="1">
    <citation type="submission" date="2019-02" db="EMBL/GenBank/DDBJ databases">
        <title>Shewanella sp. D4-2 isolated from Dokdo Island.</title>
        <authorList>
            <person name="Baek K."/>
        </authorList>
    </citation>
    <scope>NUCLEOTIDE SEQUENCE [LARGE SCALE GENOMIC DNA]</scope>
    <source>
        <strain evidence="3 4">D4-2</strain>
    </source>
</reference>
<dbReference type="Proteomes" id="UP000291106">
    <property type="component" value="Chromosome"/>
</dbReference>
<dbReference type="Pfam" id="PF03413">
    <property type="entry name" value="PepSY"/>
    <property type="match status" value="1"/>
</dbReference>
<dbReference type="AlphaFoldDB" id="A0A411PMN7"/>
<dbReference type="KEGG" id="smai:EXU30_03865"/>
<feature type="region of interest" description="Disordered" evidence="1">
    <location>
        <begin position="1"/>
        <end position="41"/>
    </location>
</feature>
<evidence type="ECO:0000313" key="4">
    <source>
        <dbReference type="Proteomes" id="UP000291106"/>
    </source>
</evidence>
<proteinExistence type="predicted"/>
<dbReference type="EMBL" id="CP036200">
    <property type="protein sequence ID" value="QBF84783.1"/>
    <property type="molecule type" value="Genomic_DNA"/>
</dbReference>
<evidence type="ECO:0000259" key="2">
    <source>
        <dbReference type="Pfam" id="PF03413"/>
    </source>
</evidence>
<protein>
    <submittedName>
        <fullName evidence="3">Peptidase M4</fullName>
    </submittedName>
</protein>
<gene>
    <name evidence="3" type="ORF">EXU30_03865</name>
</gene>
<feature type="compositionally biased region" description="Polar residues" evidence="1">
    <location>
        <begin position="1"/>
        <end position="28"/>
    </location>
</feature>
<dbReference type="InterPro" id="IPR025711">
    <property type="entry name" value="PepSY"/>
</dbReference>
<dbReference type="OrthoDB" id="5772592at2"/>
<name>A0A411PMN7_9GAMM</name>
<sequence length="93" mass="10379">MDKLSASNSQSRFLTPGITQQYSPNSTPRKNKPTLAIKSSQQAIARVQQQYQGKVLRVQSNRSGNSYQVKMLSSDGRVFYVTVDARTGAVRRN</sequence>
<feature type="domain" description="PepSY" evidence="2">
    <location>
        <begin position="39"/>
        <end position="91"/>
    </location>
</feature>
<organism evidence="3 4">
    <name type="scientific">Shewanella maritima</name>
    <dbReference type="NCBI Taxonomy" id="2520507"/>
    <lineage>
        <taxon>Bacteria</taxon>
        <taxon>Pseudomonadati</taxon>
        <taxon>Pseudomonadota</taxon>
        <taxon>Gammaproteobacteria</taxon>
        <taxon>Alteromonadales</taxon>
        <taxon>Shewanellaceae</taxon>
        <taxon>Shewanella</taxon>
    </lineage>
</organism>